<comment type="caution">
    <text evidence="1">The sequence shown here is derived from an EMBL/GenBank/DDBJ whole genome shotgun (WGS) entry which is preliminary data.</text>
</comment>
<proteinExistence type="predicted"/>
<dbReference type="EMBL" id="JAQJAE010000004">
    <property type="protein sequence ID" value="KAJ5597332.1"/>
    <property type="molecule type" value="Genomic_DNA"/>
</dbReference>
<accession>A0AAD6GYL3</accession>
<dbReference type="Proteomes" id="UP001213799">
    <property type="component" value="Unassembled WGS sequence"/>
</dbReference>
<dbReference type="GeneID" id="81588715"/>
<evidence type="ECO:0000313" key="2">
    <source>
        <dbReference type="Proteomes" id="UP001213799"/>
    </source>
</evidence>
<sequence length="106" mass="11699">MESGIVQFVVGKDRKRFSIHAALTSSFQSEILQPPTVGELDEIIFGRCFEFVYSGSYSIPSPVFNPFSGQLGNGTQSLKGSVKLYDKPPYKLPIATLRTGLRLIDL</sequence>
<reference evidence="1" key="1">
    <citation type="journal article" date="2023" name="IMA Fungus">
        <title>Comparative genomic study of the Penicillium genus elucidates a diverse pangenome and 15 lateral gene transfer events.</title>
        <authorList>
            <person name="Petersen C."/>
            <person name="Sorensen T."/>
            <person name="Nielsen M.R."/>
            <person name="Sondergaard T.E."/>
            <person name="Sorensen J.L."/>
            <person name="Fitzpatrick D.A."/>
            <person name="Frisvad J.C."/>
            <person name="Nielsen K.L."/>
        </authorList>
    </citation>
    <scope>NUCLEOTIDE SEQUENCE</scope>
    <source>
        <strain evidence="1">IBT 12815</strain>
    </source>
</reference>
<dbReference type="RefSeq" id="XP_056750549.1">
    <property type="nucleotide sequence ID" value="XM_056898473.1"/>
</dbReference>
<reference evidence="1" key="2">
    <citation type="submission" date="2023-01" db="EMBL/GenBank/DDBJ databases">
        <authorList>
            <person name="Petersen C."/>
        </authorList>
    </citation>
    <scope>NUCLEOTIDE SEQUENCE</scope>
    <source>
        <strain evidence="1">IBT 12815</strain>
    </source>
</reference>
<evidence type="ECO:0000313" key="1">
    <source>
        <dbReference type="EMBL" id="KAJ5597332.1"/>
    </source>
</evidence>
<name>A0AAD6GYL3_9EURO</name>
<gene>
    <name evidence="1" type="ORF">N7537_007416</name>
</gene>
<keyword evidence="2" id="KW-1185">Reference proteome</keyword>
<organism evidence="1 2">
    <name type="scientific">Penicillium hordei</name>
    <dbReference type="NCBI Taxonomy" id="40994"/>
    <lineage>
        <taxon>Eukaryota</taxon>
        <taxon>Fungi</taxon>
        <taxon>Dikarya</taxon>
        <taxon>Ascomycota</taxon>
        <taxon>Pezizomycotina</taxon>
        <taxon>Eurotiomycetes</taxon>
        <taxon>Eurotiomycetidae</taxon>
        <taxon>Eurotiales</taxon>
        <taxon>Aspergillaceae</taxon>
        <taxon>Penicillium</taxon>
    </lineage>
</organism>
<dbReference type="AlphaFoldDB" id="A0AAD6GYL3"/>
<protein>
    <submittedName>
        <fullName evidence="1">Uncharacterized protein</fullName>
    </submittedName>
</protein>